<dbReference type="PANTHER" id="PTHR43289:SF6">
    <property type="entry name" value="SERINE_THREONINE-PROTEIN KINASE NEKL-3"/>
    <property type="match status" value="1"/>
</dbReference>
<feature type="transmembrane region" description="Helical" evidence="7">
    <location>
        <begin position="424"/>
        <end position="443"/>
    </location>
</feature>
<dbReference type="Gene3D" id="3.30.200.20">
    <property type="entry name" value="Phosphorylase Kinase, domain 1"/>
    <property type="match status" value="1"/>
</dbReference>
<dbReference type="PROSITE" id="PS00108">
    <property type="entry name" value="PROTEIN_KINASE_ST"/>
    <property type="match status" value="1"/>
</dbReference>
<feature type="domain" description="Protein kinase" evidence="8">
    <location>
        <begin position="102"/>
        <end position="363"/>
    </location>
</feature>
<keyword evidence="6" id="KW-0067">ATP-binding</keyword>
<reference evidence="9 10" key="1">
    <citation type="submission" date="2019-02" db="EMBL/GenBank/DDBJ databases">
        <title>Planctomycetal bacteria perform biofilm scaping via a novel small molecule.</title>
        <authorList>
            <person name="Jeske O."/>
            <person name="Boedeker C."/>
            <person name="Wiegand S."/>
            <person name="Breitling P."/>
            <person name="Kallscheuer N."/>
            <person name="Jogler M."/>
            <person name="Rohde M."/>
            <person name="Petersen J."/>
            <person name="Medema M.H."/>
            <person name="Surup F."/>
            <person name="Jogler C."/>
        </authorList>
    </citation>
    <scope>NUCLEOTIDE SEQUENCE [LARGE SCALE GENOMIC DNA]</scope>
    <source>
        <strain evidence="9 10">Mal15</strain>
    </source>
</reference>
<evidence type="ECO:0000313" key="10">
    <source>
        <dbReference type="Proteomes" id="UP000321353"/>
    </source>
</evidence>
<keyword evidence="7" id="KW-0812">Transmembrane</keyword>
<name>A0A5B9M7S8_9BACT</name>
<keyword evidence="10" id="KW-1185">Reference proteome</keyword>
<keyword evidence="2" id="KW-0723">Serine/threonine-protein kinase</keyword>
<evidence type="ECO:0000256" key="6">
    <source>
        <dbReference type="ARBA" id="ARBA00022840"/>
    </source>
</evidence>
<dbReference type="AlphaFoldDB" id="A0A5B9M7S8"/>
<dbReference type="KEGG" id="smam:Mal15_12590"/>
<sequence>MASSATLKPDLGVAVIGYSCPMATDKINSNEPPVEGDDGLDEILAEYLQRLESGESPDPADYLARYPHHADELCSFFRNHHWMGEGPAPQIVSLCGQEIGSYRIESEIARGGMGVVYRARQTGLDRCVAVKLISSGVLASEEERKRFRMEAESAAQLDHPGIISIHEIGTWNGHEYFSMTLVDGPTLQRYVDDQSLGDTRAAEMVRDIARAVGYAHRAGIVHRDLKPDNILINQDGRPLVADFGLAKWSQKGTMLTRTGQVLGTPNYMSPEQAAGRAGSGVASDIYSLGAILYALITGVPPHEGSNPAEVIRSVLQDEPSLPRSYRPQLSRDLENVCLKAIRYEPECRYQSADELADDLDRYLAGDTIKAAGSGLIERVAREIGRDQHQDHFLRWHGTLLLLGVIIFVTHVLIFVLLRMQFPHSIAYWIPRLTMFALIFGTIYRARDGSLSPRSIAERPVWSIWLGYLSALAVVNILLFLGGINDSALFPLASALSGFAFVAMAGHIWGGSALAGIAFFLVAPLMVWWPQIAPLLFGTMYLLSILAISQHYRRRAK</sequence>
<feature type="transmembrane region" description="Helical" evidence="7">
    <location>
        <begin position="527"/>
        <end position="547"/>
    </location>
</feature>
<organism evidence="9 10">
    <name type="scientific">Stieleria maiorica</name>
    <dbReference type="NCBI Taxonomy" id="2795974"/>
    <lineage>
        <taxon>Bacteria</taxon>
        <taxon>Pseudomonadati</taxon>
        <taxon>Planctomycetota</taxon>
        <taxon>Planctomycetia</taxon>
        <taxon>Pirellulales</taxon>
        <taxon>Pirellulaceae</taxon>
        <taxon>Stieleria</taxon>
    </lineage>
</organism>
<keyword evidence="7" id="KW-0472">Membrane</keyword>
<dbReference type="Gene3D" id="1.10.510.10">
    <property type="entry name" value="Transferase(Phosphotransferase) domain 1"/>
    <property type="match status" value="1"/>
</dbReference>
<keyword evidence="4" id="KW-0547">Nucleotide-binding</keyword>
<dbReference type="InterPro" id="IPR008271">
    <property type="entry name" value="Ser/Thr_kinase_AS"/>
</dbReference>
<dbReference type="FunFam" id="1.10.510.10:FF:000021">
    <property type="entry name" value="Serine/threonine protein kinase"/>
    <property type="match status" value="1"/>
</dbReference>
<dbReference type="EC" id="2.7.11.1" evidence="1"/>
<keyword evidence="7" id="KW-1133">Transmembrane helix</keyword>
<evidence type="ECO:0000313" key="9">
    <source>
        <dbReference type="EMBL" id="QEF97221.1"/>
    </source>
</evidence>
<keyword evidence="5 9" id="KW-0418">Kinase</keyword>
<dbReference type="Pfam" id="PF00069">
    <property type="entry name" value="Pkinase"/>
    <property type="match status" value="1"/>
</dbReference>
<keyword evidence="3 9" id="KW-0808">Transferase</keyword>
<dbReference type="CDD" id="cd14014">
    <property type="entry name" value="STKc_PknB_like"/>
    <property type="match status" value="1"/>
</dbReference>
<dbReference type="InterPro" id="IPR011009">
    <property type="entry name" value="Kinase-like_dom_sf"/>
</dbReference>
<feature type="transmembrane region" description="Helical" evidence="7">
    <location>
        <begin position="463"/>
        <end position="483"/>
    </location>
</feature>
<dbReference type="GO" id="GO:0005524">
    <property type="term" value="F:ATP binding"/>
    <property type="evidence" value="ECO:0007669"/>
    <property type="project" value="UniProtKB-KW"/>
</dbReference>
<evidence type="ECO:0000256" key="7">
    <source>
        <dbReference type="SAM" id="Phobius"/>
    </source>
</evidence>
<feature type="transmembrane region" description="Helical" evidence="7">
    <location>
        <begin position="395"/>
        <end position="417"/>
    </location>
</feature>
<evidence type="ECO:0000256" key="2">
    <source>
        <dbReference type="ARBA" id="ARBA00022527"/>
    </source>
</evidence>
<evidence type="ECO:0000256" key="3">
    <source>
        <dbReference type="ARBA" id="ARBA00022679"/>
    </source>
</evidence>
<dbReference type="Proteomes" id="UP000321353">
    <property type="component" value="Chromosome"/>
</dbReference>
<dbReference type="SMART" id="SM00220">
    <property type="entry name" value="S_TKc"/>
    <property type="match status" value="1"/>
</dbReference>
<dbReference type="PANTHER" id="PTHR43289">
    <property type="entry name" value="MITOGEN-ACTIVATED PROTEIN KINASE KINASE KINASE 20-RELATED"/>
    <property type="match status" value="1"/>
</dbReference>
<feature type="transmembrane region" description="Helical" evidence="7">
    <location>
        <begin position="495"/>
        <end position="521"/>
    </location>
</feature>
<dbReference type="GO" id="GO:0004674">
    <property type="term" value="F:protein serine/threonine kinase activity"/>
    <property type="evidence" value="ECO:0007669"/>
    <property type="project" value="UniProtKB-KW"/>
</dbReference>
<proteinExistence type="predicted"/>
<evidence type="ECO:0000256" key="4">
    <source>
        <dbReference type="ARBA" id="ARBA00022741"/>
    </source>
</evidence>
<dbReference type="SUPFAM" id="SSF56112">
    <property type="entry name" value="Protein kinase-like (PK-like)"/>
    <property type="match status" value="1"/>
</dbReference>
<dbReference type="PROSITE" id="PS50011">
    <property type="entry name" value="PROTEIN_KINASE_DOM"/>
    <property type="match status" value="1"/>
</dbReference>
<protein>
    <recommendedName>
        <fullName evidence="1">non-specific serine/threonine protein kinase</fullName>
        <ecNumber evidence="1">2.7.11.1</ecNumber>
    </recommendedName>
</protein>
<accession>A0A5B9M7S8</accession>
<dbReference type="InterPro" id="IPR000719">
    <property type="entry name" value="Prot_kinase_dom"/>
</dbReference>
<gene>
    <name evidence="9" type="primary">prkC_10</name>
    <name evidence="9" type="ORF">Mal15_12590</name>
</gene>
<dbReference type="EMBL" id="CP036264">
    <property type="protein sequence ID" value="QEF97221.1"/>
    <property type="molecule type" value="Genomic_DNA"/>
</dbReference>
<evidence type="ECO:0000259" key="8">
    <source>
        <dbReference type="PROSITE" id="PS50011"/>
    </source>
</evidence>
<evidence type="ECO:0000256" key="1">
    <source>
        <dbReference type="ARBA" id="ARBA00012513"/>
    </source>
</evidence>
<evidence type="ECO:0000256" key="5">
    <source>
        <dbReference type="ARBA" id="ARBA00022777"/>
    </source>
</evidence>